<gene>
    <name evidence="1" type="ORF">SAMN02745885_00689</name>
</gene>
<dbReference type="RefSeq" id="WP_078664798.1">
    <property type="nucleotide sequence ID" value="NZ_FUXM01000005.1"/>
</dbReference>
<reference evidence="2" key="1">
    <citation type="submission" date="2017-02" db="EMBL/GenBank/DDBJ databases">
        <authorList>
            <person name="Varghese N."/>
            <person name="Submissions S."/>
        </authorList>
    </citation>
    <scope>NUCLEOTIDE SEQUENCE [LARGE SCALE GENOMIC DNA]</scope>
    <source>
        <strain evidence="2">DSM 16521</strain>
    </source>
</reference>
<dbReference type="OrthoDB" id="1679631at2"/>
<dbReference type="AlphaFoldDB" id="A0A1T4MSU2"/>
<name>A0A1T4MSU2_9FIRM</name>
<dbReference type="EMBL" id="FUXM01000005">
    <property type="protein sequence ID" value="SJZ69906.1"/>
    <property type="molecule type" value="Genomic_DNA"/>
</dbReference>
<accession>A0A1T4MSU2</accession>
<keyword evidence="2" id="KW-1185">Reference proteome</keyword>
<evidence type="ECO:0000313" key="2">
    <source>
        <dbReference type="Proteomes" id="UP000189933"/>
    </source>
</evidence>
<dbReference type="Pfam" id="PF14097">
    <property type="entry name" value="SpoVAE"/>
    <property type="match status" value="1"/>
</dbReference>
<organism evidence="1 2">
    <name type="scientific">Carboxydocella sporoproducens DSM 16521</name>
    <dbReference type="NCBI Taxonomy" id="1121270"/>
    <lineage>
        <taxon>Bacteria</taxon>
        <taxon>Bacillati</taxon>
        <taxon>Bacillota</taxon>
        <taxon>Clostridia</taxon>
        <taxon>Eubacteriales</taxon>
        <taxon>Clostridiales Family XVI. Incertae Sedis</taxon>
        <taxon>Carboxydocella</taxon>
    </lineage>
</organism>
<dbReference type="Proteomes" id="UP000189933">
    <property type="component" value="Unassembled WGS sequence"/>
</dbReference>
<protein>
    <submittedName>
        <fullName evidence="1">Stage V sporulation protein AE</fullName>
    </submittedName>
</protein>
<proteinExistence type="predicted"/>
<sequence length="191" mass="20025">MGQRKRVILVTDGDKVARKAVEKAAANIKAHCISASAGNPTPISGPELLQLIREARGEPVVIMVDDRGKEGQGKGEQLARFLAKCREVEIIGAVAVASNDKGADGVRVDCSITADGKIISGPVDKEGQPEPEGHLYLEGDTVDMLRSLGVPVIVGIGDIGKQQGADSWAKGAPLTTKALRYIIEQGGNQHG</sequence>
<dbReference type="InterPro" id="IPR025914">
    <property type="entry name" value="SpoVAE"/>
</dbReference>
<evidence type="ECO:0000313" key="1">
    <source>
        <dbReference type="EMBL" id="SJZ69906.1"/>
    </source>
</evidence>